<proteinExistence type="predicted"/>
<evidence type="ECO:0000313" key="3">
    <source>
        <dbReference type="Proteomes" id="UP000429607"/>
    </source>
</evidence>
<dbReference type="Proteomes" id="UP000435112">
    <property type="component" value="Unassembled WGS sequence"/>
</dbReference>
<reference evidence="3 4" key="1">
    <citation type="submission" date="2018-09" db="EMBL/GenBank/DDBJ databases">
        <title>Genomic investigation of the strawberry pathogen Phytophthora fragariae indicates pathogenicity is determined by transcriptional variation in three key races.</title>
        <authorList>
            <person name="Adams T.M."/>
            <person name="Armitage A.D."/>
            <person name="Sobczyk M.K."/>
            <person name="Bates H.J."/>
            <person name="Dunwell J.M."/>
            <person name="Nellist C.F."/>
            <person name="Harrison R.J."/>
        </authorList>
    </citation>
    <scope>NUCLEOTIDE SEQUENCE [LARGE SCALE GENOMIC DNA]</scope>
    <source>
        <strain evidence="1 3">SCRP249</strain>
        <strain evidence="2 4">SCRP324</strain>
    </source>
</reference>
<organism evidence="1 3">
    <name type="scientific">Phytophthora rubi</name>
    <dbReference type="NCBI Taxonomy" id="129364"/>
    <lineage>
        <taxon>Eukaryota</taxon>
        <taxon>Sar</taxon>
        <taxon>Stramenopiles</taxon>
        <taxon>Oomycota</taxon>
        <taxon>Peronosporomycetes</taxon>
        <taxon>Peronosporales</taxon>
        <taxon>Peronosporaceae</taxon>
        <taxon>Phytophthora</taxon>
    </lineage>
</organism>
<comment type="caution">
    <text evidence="1">The sequence shown here is derived from an EMBL/GenBank/DDBJ whole genome shotgun (WGS) entry which is preliminary data.</text>
</comment>
<evidence type="ECO:0000313" key="1">
    <source>
        <dbReference type="EMBL" id="KAE8981217.1"/>
    </source>
</evidence>
<dbReference type="EMBL" id="QXFU01000837">
    <property type="protein sequence ID" value="KAE9018905.1"/>
    <property type="molecule type" value="Genomic_DNA"/>
</dbReference>
<dbReference type="EMBL" id="QXFV01002976">
    <property type="protein sequence ID" value="KAE8981217.1"/>
    <property type="molecule type" value="Genomic_DNA"/>
</dbReference>
<dbReference type="AlphaFoldDB" id="A0A6A3IGT6"/>
<evidence type="ECO:0000313" key="2">
    <source>
        <dbReference type="EMBL" id="KAE9018905.1"/>
    </source>
</evidence>
<accession>A0A6A3IGT6</accession>
<gene>
    <name evidence="1" type="ORF">PR001_g24062</name>
    <name evidence="2" type="ORF">PR002_g12968</name>
</gene>
<name>A0A6A3IGT6_9STRA</name>
<dbReference type="Proteomes" id="UP000429607">
    <property type="component" value="Unassembled WGS sequence"/>
</dbReference>
<protein>
    <submittedName>
        <fullName evidence="1">Uncharacterized protein</fullName>
    </submittedName>
</protein>
<sequence length="51" mass="5635">MFVGYSGTHCRTVGGLASSLLFTLSGNGGAVAETLWMIRRRIEPWRCYRGV</sequence>
<dbReference type="OrthoDB" id="10270150at2759"/>
<evidence type="ECO:0000313" key="4">
    <source>
        <dbReference type="Proteomes" id="UP000435112"/>
    </source>
</evidence>